<protein>
    <submittedName>
        <fullName evidence="1">Uncharacterized protein</fullName>
    </submittedName>
</protein>
<evidence type="ECO:0000313" key="1">
    <source>
        <dbReference type="EMBL" id="TGD91911.1"/>
    </source>
</evidence>
<sequence>MARRIIEMEVAASKPIDGAADLVVEMIAQRLHVTEDGSIQILQDSGLPMWSDYITEKPLTVREYIADIKRDRGTLFQADAPRGSITATSPTPSSTSPVVEIPAGNTKPTVTKLMRLAKDNPALREKLIANPNGIKTSSTPSMTAMMAAAKTGDTSAYNNLISGLPSNR</sequence>
<proteinExistence type="predicted"/>
<accession>A0A4Z0NDZ4</accession>
<dbReference type="AlphaFoldDB" id="A0A4Z0NDZ4"/>
<dbReference type="EMBL" id="SRLB01000069">
    <property type="protein sequence ID" value="TGD91911.1"/>
    <property type="molecule type" value="Genomic_DNA"/>
</dbReference>
<name>A0A4Z0NDZ4_9HYPH</name>
<evidence type="ECO:0000313" key="2">
    <source>
        <dbReference type="Proteomes" id="UP000297535"/>
    </source>
</evidence>
<organism evidence="1 2">
    <name type="scientific">Methylobacterium nonmethylotrophicum</name>
    <dbReference type="NCBI Taxonomy" id="1141884"/>
    <lineage>
        <taxon>Bacteria</taxon>
        <taxon>Pseudomonadati</taxon>
        <taxon>Pseudomonadota</taxon>
        <taxon>Alphaproteobacteria</taxon>
        <taxon>Hyphomicrobiales</taxon>
        <taxon>Methylobacteriaceae</taxon>
        <taxon>Methylobacterium</taxon>
    </lineage>
</organism>
<comment type="caution">
    <text evidence="1">The sequence shown here is derived from an EMBL/GenBank/DDBJ whole genome shotgun (WGS) entry which is preliminary data.</text>
</comment>
<keyword evidence="2" id="KW-1185">Reference proteome</keyword>
<gene>
    <name evidence="1" type="ORF">EU555_35385</name>
</gene>
<reference evidence="1 2" key="1">
    <citation type="submission" date="2019-04" db="EMBL/GenBank/DDBJ databases">
        <authorList>
            <person name="Feng G."/>
            <person name="Zhu H."/>
        </authorList>
    </citation>
    <scope>NUCLEOTIDE SEQUENCE [LARGE SCALE GENOMIC DNA]</scope>
    <source>
        <strain evidence="1 2">6HR-1</strain>
    </source>
</reference>
<dbReference type="Proteomes" id="UP000297535">
    <property type="component" value="Unassembled WGS sequence"/>
</dbReference>